<dbReference type="EMBL" id="LAZR01023615">
    <property type="protein sequence ID" value="KKL77909.1"/>
    <property type="molecule type" value="Genomic_DNA"/>
</dbReference>
<comment type="caution">
    <text evidence="1">The sequence shown here is derived from an EMBL/GenBank/DDBJ whole genome shotgun (WGS) entry which is preliminary data.</text>
</comment>
<organism evidence="1">
    <name type="scientific">marine sediment metagenome</name>
    <dbReference type="NCBI Taxonomy" id="412755"/>
    <lineage>
        <taxon>unclassified sequences</taxon>
        <taxon>metagenomes</taxon>
        <taxon>ecological metagenomes</taxon>
    </lineage>
</organism>
<reference evidence="1" key="1">
    <citation type="journal article" date="2015" name="Nature">
        <title>Complex archaea that bridge the gap between prokaryotes and eukaryotes.</title>
        <authorList>
            <person name="Spang A."/>
            <person name="Saw J.H."/>
            <person name="Jorgensen S.L."/>
            <person name="Zaremba-Niedzwiedzka K."/>
            <person name="Martijn J."/>
            <person name="Lind A.E."/>
            <person name="van Eijk R."/>
            <person name="Schleper C."/>
            <person name="Guy L."/>
            <person name="Ettema T.J."/>
        </authorList>
    </citation>
    <scope>NUCLEOTIDE SEQUENCE</scope>
</reference>
<accession>A0A0F9EV45</accession>
<sequence>MTDTFFGYPTGDDLVALKRLKAQPDRAVFTVDCKPVSREKAMEILAAWKERLK</sequence>
<protein>
    <submittedName>
        <fullName evidence="1">Uncharacterized protein</fullName>
    </submittedName>
</protein>
<gene>
    <name evidence="1" type="ORF">LCGC14_2030170</name>
</gene>
<name>A0A0F9EV45_9ZZZZ</name>
<proteinExistence type="predicted"/>
<evidence type="ECO:0000313" key="1">
    <source>
        <dbReference type="EMBL" id="KKL77909.1"/>
    </source>
</evidence>
<dbReference type="AlphaFoldDB" id="A0A0F9EV45"/>